<sequence>MGSQASSYIRFFIKSKDRTNCSEIQTKKHLIICTVSFVPPDYY</sequence>
<name>U2DX66_9BACE</name>
<accession>U2DX66</accession>
<dbReference type="EMBL" id="AWSV01000128">
    <property type="protein sequence ID" value="ERI84436.1"/>
    <property type="molecule type" value="Genomic_DNA"/>
</dbReference>
<protein>
    <submittedName>
        <fullName evidence="1">Uncharacterized protein</fullName>
    </submittedName>
</protein>
<organism evidence="1 2">
    <name type="scientific">Bacteroides pyogenes F0041</name>
    <dbReference type="NCBI Taxonomy" id="1321819"/>
    <lineage>
        <taxon>Bacteria</taxon>
        <taxon>Pseudomonadati</taxon>
        <taxon>Bacteroidota</taxon>
        <taxon>Bacteroidia</taxon>
        <taxon>Bacteroidales</taxon>
        <taxon>Bacteroidaceae</taxon>
        <taxon>Bacteroides</taxon>
    </lineage>
</organism>
<dbReference type="HOGENOM" id="CLU_3229857_0_0_10"/>
<gene>
    <name evidence="1" type="ORF">HMPREF1981_02424</name>
</gene>
<dbReference type="Proteomes" id="UP000016496">
    <property type="component" value="Unassembled WGS sequence"/>
</dbReference>
<dbReference type="AlphaFoldDB" id="U2DX66"/>
<comment type="caution">
    <text evidence="1">The sequence shown here is derived from an EMBL/GenBank/DDBJ whole genome shotgun (WGS) entry which is preliminary data.</text>
</comment>
<proteinExistence type="predicted"/>
<reference evidence="1 2" key="1">
    <citation type="submission" date="2013-08" db="EMBL/GenBank/DDBJ databases">
        <authorList>
            <person name="Weinstock G."/>
            <person name="Sodergren E."/>
            <person name="Wylie T."/>
            <person name="Fulton L."/>
            <person name="Fulton R."/>
            <person name="Fronick C."/>
            <person name="O'Laughlin M."/>
            <person name="Godfrey J."/>
            <person name="Miner T."/>
            <person name="Herter B."/>
            <person name="Appelbaum E."/>
            <person name="Cordes M."/>
            <person name="Lek S."/>
            <person name="Wollam A."/>
            <person name="Pepin K.H."/>
            <person name="Palsikar V.B."/>
            <person name="Mitreva M."/>
            <person name="Wilson R.K."/>
        </authorList>
    </citation>
    <scope>NUCLEOTIDE SEQUENCE [LARGE SCALE GENOMIC DNA]</scope>
    <source>
        <strain evidence="1 2">F0041</strain>
    </source>
</reference>
<evidence type="ECO:0000313" key="1">
    <source>
        <dbReference type="EMBL" id="ERI84436.1"/>
    </source>
</evidence>
<evidence type="ECO:0000313" key="2">
    <source>
        <dbReference type="Proteomes" id="UP000016496"/>
    </source>
</evidence>